<evidence type="ECO:0000313" key="4">
    <source>
        <dbReference type="EMBL" id="GGM61803.1"/>
    </source>
</evidence>
<dbReference type="InterPro" id="IPR001647">
    <property type="entry name" value="HTH_TetR"/>
</dbReference>
<keyword evidence="5" id="KW-1185">Reference proteome</keyword>
<comment type="caution">
    <text evidence="4">The sequence shown here is derived from an EMBL/GenBank/DDBJ whole genome shotgun (WGS) entry which is preliminary data.</text>
</comment>
<dbReference type="Gene3D" id="1.10.357.10">
    <property type="entry name" value="Tetracycline Repressor, domain 2"/>
    <property type="match status" value="1"/>
</dbReference>
<dbReference type="EMBL" id="BMPI01000045">
    <property type="protein sequence ID" value="GGM61803.1"/>
    <property type="molecule type" value="Genomic_DNA"/>
</dbReference>
<feature type="domain" description="HTH tetR-type" evidence="3">
    <location>
        <begin position="1"/>
        <end position="55"/>
    </location>
</feature>
<organism evidence="4 5">
    <name type="scientific">Dactylosporangium sucinum</name>
    <dbReference type="NCBI Taxonomy" id="1424081"/>
    <lineage>
        <taxon>Bacteria</taxon>
        <taxon>Bacillati</taxon>
        <taxon>Actinomycetota</taxon>
        <taxon>Actinomycetes</taxon>
        <taxon>Micromonosporales</taxon>
        <taxon>Micromonosporaceae</taxon>
        <taxon>Dactylosporangium</taxon>
    </lineage>
</organism>
<dbReference type="PROSITE" id="PS50977">
    <property type="entry name" value="HTH_TETR_2"/>
    <property type="match status" value="1"/>
</dbReference>
<protein>
    <submittedName>
        <fullName evidence="4">Transcriptional regulator, TetR family protein</fullName>
    </submittedName>
</protein>
<gene>
    <name evidence="4" type="ORF">GCM10007977_074070</name>
</gene>
<dbReference type="SUPFAM" id="SSF46689">
    <property type="entry name" value="Homeodomain-like"/>
    <property type="match status" value="1"/>
</dbReference>
<name>A0A917U6J9_9ACTN</name>
<dbReference type="AlphaFoldDB" id="A0A917U6J9"/>
<dbReference type="GO" id="GO:0003677">
    <property type="term" value="F:DNA binding"/>
    <property type="evidence" value="ECO:0007669"/>
    <property type="project" value="UniProtKB-UniRule"/>
</dbReference>
<keyword evidence="1 2" id="KW-0238">DNA-binding</keyword>
<accession>A0A917U6J9</accession>
<evidence type="ECO:0000256" key="2">
    <source>
        <dbReference type="PROSITE-ProRule" id="PRU00335"/>
    </source>
</evidence>
<reference evidence="4" key="2">
    <citation type="submission" date="2020-09" db="EMBL/GenBank/DDBJ databases">
        <authorList>
            <person name="Sun Q."/>
            <person name="Ohkuma M."/>
        </authorList>
    </citation>
    <scope>NUCLEOTIDE SEQUENCE</scope>
    <source>
        <strain evidence="4">JCM 19831</strain>
    </source>
</reference>
<evidence type="ECO:0000313" key="5">
    <source>
        <dbReference type="Proteomes" id="UP000642070"/>
    </source>
</evidence>
<dbReference type="Pfam" id="PF00440">
    <property type="entry name" value="TetR_N"/>
    <property type="match status" value="1"/>
</dbReference>
<dbReference type="InterPro" id="IPR009057">
    <property type="entry name" value="Homeodomain-like_sf"/>
</dbReference>
<dbReference type="Proteomes" id="UP000642070">
    <property type="component" value="Unassembled WGS sequence"/>
</dbReference>
<evidence type="ECO:0000259" key="3">
    <source>
        <dbReference type="PROSITE" id="PS50977"/>
    </source>
</evidence>
<reference evidence="4" key="1">
    <citation type="journal article" date="2014" name="Int. J. Syst. Evol. Microbiol.">
        <title>Complete genome sequence of Corynebacterium casei LMG S-19264T (=DSM 44701T), isolated from a smear-ripened cheese.</title>
        <authorList>
            <consortium name="US DOE Joint Genome Institute (JGI-PGF)"/>
            <person name="Walter F."/>
            <person name="Albersmeier A."/>
            <person name="Kalinowski J."/>
            <person name="Ruckert C."/>
        </authorList>
    </citation>
    <scope>NUCLEOTIDE SEQUENCE</scope>
    <source>
        <strain evidence="4">JCM 19831</strain>
    </source>
</reference>
<feature type="DNA-binding region" description="H-T-H motif" evidence="2">
    <location>
        <begin position="18"/>
        <end position="37"/>
    </location>
</feature>
<evidence type="ECO:0000256" key="1">
    <source>
        <dbReference type="ARBA" id="ARBA00023125"/>
    </source>
</evidence>
<sequence length="183" mass="19039">MLDAAVRLAGEGGPAAVTVAAVARAVGGPSGSVYHRFAGRPALAAALWNRTVARFQEGWLAAVAAEPVERAAPAAAGHVVAWSRAHDGEARVLLYGAGDFDEASWAPEDRAELRRLNARLGPALRDLAARLGIADVELLTMATIDLPGAVVRRHLRRSSGIPADAEARVSRAAAALLVLETCL</sequence>
<proteinExistence type="predicted"/>
<dbReference type="RefSeq" id="WP_229836198.1">
    <property type="nucleotide sequence ID" value="NZ_BMPI01000045.1"/>
</dbReference>